<accession>A0AAN5CSB4</accession>
<feature type="signal peptide" evidence="2">
    <location>
        <begin position="1"/>
        <end position="19"/>
    </location>
</feature>
<dbReference type="AlphaFoldDB" id="A0AAN5CSB4"/>
<dbReference type="Gene3D" id="2.60.40.60">
    <property type="entry name" value="Cadherins"/>
    <property type="match status" value="1"/>
</dbReference>
<dbReference type="GO" id="GO:0016020">
    <property type="term" value="C:membrane"/>
    <property type="evidence" value="ECO:0007669"/>
    <property type="project" value="InterPro"/>
</dbReference>
<dbReference type="EMBL" id="BTRK01000004">
    <property type="protein sequence ID" value="GMR49464.1"/>
    <property type="molecule type" value="Genomic_DNA"/>
</dbReference>
<dbReference type="SUPFAM" id="SSF49313">
    <property type="entry name" value="Cadherin-like"/>
    <property type="match status" value="1"/>
</dbReference>
<organism evidence="3 4">
    <name type="scientific">Pristionchus mayeri</name>
    <dbReference type="NCBI Taxonomy" id="1317129"/>
    <lineage>
        <taxon>Eukaryota</taxon>
        <taxon>Metazoa</taxon>
        <taxon>Ecdysozoa</taxon>
        <taxon>Nematoda</taxon>
        <taxon>Chromadorea</taxon>
        <taxon>Rhabditida</taxon>
        <taxon>Rhabditina</taxon>
        <taxon>Diplogasteromorpha</taxon>
        <taxon>Diplogasteroidea</taxon>
        <taxon>Neodiplogasteridae</taxon>
        <taxon>Pristionchus</taxon>
    </lineage>
</organism>
<evidence type="ECO:0000313" key="4">
    <source>
        <dbReference type="Proteomes" id="UP001328107"/>
    </source>
</evidence>
<proteinExistence type="predicted"/>
<feature type="compositionally biased region" description="Low complexity" evidence="1">
    <location>
        <begin position="117"/>
        <end position="150"/>
    </location>
</feature>
<feature type="non-terminal residue" evidence="3">
    <location>
        <position position="1"/>
    </location>
</feature>
<comment type="caution">
    <text evidence="3">The sequence shown here is derived from an EMBL/GenBank/DDBJ whole genome shotgun (WGS) entry which is preliminary data.</text>
</comment>
<feature type="region of interest" description="Disordered" evidence="1">
    <location>
        <begin position="115"/>
        <end position="150"/>
    </location>
</feature>
<evidence type="ECO:0000256" key="1">
    <source>
        <dbReference type="SAM" id="MobiDB-lite"/>
    </source>
</evidence>
<reference evidence="4" key="1">
    <citation type="submission" date="2022-10" db="EMBL/GenBank/DDBJ databases">
        <title>Genome assembly of Pristionchus species.</title>
        <authorList>
            <person name="Yoshida K."/>
            <person name="Sommer R.J."/>
        </authorList>
    </citation>
    <scope>NUCLEOTIDE SEQUENCE [LARGE SCALE GENOMIC DNA]</scope>
    <source>
        <strain evidence="4">RS5460</strain>
    </source>
</reference>
<evidence type="ECO:0000313" key="3">
    <source>
        <dbReference type="EMBL" id="GMR49464.1"/>
    </source>
</evidence>
<sequence length="150" mass="16092">LFQMRIIVILLLAAYLANAFVNTDEYIEVFTQREYKFGVKKDAPVGTVIGRLEVTAVDTSNLEFMVGDERVVNVDNNGTVSLNGPVIPSPYRTPAITFQGGRILDEATLVIEYSDGSSTSTSSHSSTHTSSHSSTTSSKSSSSPSFSSSS</sequence>
<feature type="non-terminal residue" evidence="3">
    <location>
        <position position="150"/>
    </location>
</feature>
<keyword evidence="4" id="KW-1185">Reference proteome</keyword>
<dbReference type="Proteomes" id="UP001328107">
    <property type="component" value="Unassembled WGS sequence"/>
</dbReference>
<feature type="chain" id="PRO_5042939736" evidence="2">
    <location>
        <begin position="20"/>
        <end position="150"/>
    </location>
</feature>
<dbReference type="InterPro" id="IPR015919">
    <property type="entry name" value="Cadherin-like_sf"/>
</dbReference>
<protein>
    <submittedName>
        <fullName evidence="3">Uncharacterized protein</fullName>
    </submittedName>
</protein>
<dbReference type="GO" id="GO:0005509">
    <property type="term" value="F:calcium ion binding"/>
    <property type="evidence" value="ECO:0007669"/>
    <property type="project" value="InterPro"/>
</dbReference>
<gene>
    <name evidence="3" type="ORF">PMAYCL1PPCAC_19659</name>
</gene>
<keyword evidence="2" id="KW-0732">Signal</keyword>
<name>A0AAN5CSB4_9BILA</name>
<evidence type="ECO:0000256" key="2">
    <source>
        <dbReference type="SAM" id="SignalP"/>
    </source>
</evidence>